<organism evidence="9">
    <name type="scientific">Spironucleus salmonicida</name>
    <dbReference type="NCBI Taxonomy" id="348837"/>
    <lineage>
        <taxon>Eukaryota</taxon>
        <taxon>Metamonada</taxon>
        <taxon>Diplomonadida</taxon>
        <taxon>Hexamitidae</taxon>
        <taxon>Hexamitinae</taxon>
        <taxon>Spironucleus</taxon>
    </lineage>
</organism>
<dbReference type="SUPFAM" id="SSF54862">
    <property type="entry name" value="4Fe-4S ferredoxins"/>
    <property type="match status" value="1"/>
</dbReference>
<dbReference type="Pfam" id="PF01558">
    <property type="entry name" value="POR"/>
    <property type="match status" value="1"/>
</dbReference>
<dbReference type="Proteomes" id="UP000018208">
    <property type="component" value="Unassembled WGS sequence"/>
</dbReference>
<dbReference type="EMBL" id="AUWU02000003">
    <property type="protein sequence ID" value="KAH0574854.1"/>
    <property type="molecule type" value="Genomic_DNA"/>
</dbReference>
<evidence type="ECO:0000259" key="8">
    <source>
        <dbReference type="PROSITE" id="PS51379"/>
    </source>
</evidence>
<dbReference type="InterPro" id="IPR011895">
    <property type="entry name" value="Pyrv_flavodox_OxRed"/>
</dbReference>
<dbReference type="PROSITE" id="PS00198">
    <property type="entry name" value="4FE4S_FER_1"/>
    <property type="match status" value="2"/>
</dbReference>
<dbReference type="InterPro" id="IPR050722">
    <property type="entry name" value="Pyruvate:ferred/Flavod_OxRd"/>
</dbReference>
<evidence type="ECO:0000256" key="3">
    <source>
        <dbReference type="ARBA" id="ARBA00022723"/>
    </source>
</evidence>
<dbReference type="GO" id="GO:0006979">
    <property type="term" value="P:response to oxidative stress"/>
    <property type="evidence" value="ECO:0007669"/>
    <property type="project" value="TreeGrafter"/>
</dbReference>
<gene>
    <name evidence="9" type="ORF">SS50377_18347</name>
    <name evidence="11" type="ORF">SS50377_22469</name>
</gene>
<evidence type="ECO:0000256" key="6">
    <source>
        <dbReference type="ARBA" id="ARBA00023004"/>
    </source>
</evidence>
<keyword evidence="7" id="KW-0411">Iron-sulfur</keyword>
<reference evidence="9" key="1">
    <citation type="journal article" date="2013" name="Nat. Commun.">
        <title>Hydrogenosomes in the diplomonad Spironucleus salmonicida.</title>
        <authorList>
            <person name="Jerlstrom-Hultqvist J."/>
            <person name="Einarsson E."/>
            <person name="Xu F."/>
            <person name="Hjort K."/>
            <person name="Ek B."/>
            <person name="Steinhauf D."/>
            <person name="Hultenby K."/>
            <person name="Bergquist J."/>
            <person name="Andersson J.O."/>
            <person name="Svard S.G."/>
        </authorList>
    </citation>
    <scope>NUCLEOTIDE SEQUENCE</scope>
    <source>
        <strain evidence="9">ATCC 50377</strain>
    </source>
</reference>
<dbReference type="AlphaFoldDB" id="K7R5F6"/>
<dbReference type="InterPro" id="IPR017896">
    <property type="entry name" value="4Fe4S_Fe-S-bd"/>
</dbReference>
<dbReference type="GO" id="GO:0005506">
    <property type="term" value="F:iron ion binding"/>
    <property type="evidence" value="ECO:0007669"/>
    <property type="project" value="InterPro"/>
</dbReference>
<keyword evidence="1" id="KW-0813">Transport</keyword>
<dbReference type="Gene3D" id="3.30.70.20">
    <property type="match status" value="1"/>
</dbReference>
<keyword evidence="2" id="KW-0004">4Fe-4S</keyword>
<name>K7R5F6_9EUKA</name>
<keyword evidence="9" id="KW-0670">Pyruvate</keyword>
<dbReference type="InterPro" id="IPR019752">
    <property type="entry name" value="Pyrv/ketoisovalerate_OxRed_cat"/>
</dbReference>
<dbReference type="Pfam" id="PF17147">
    <property type="entry name" value="PFOR_II"/>
    <property type="match status" value="1"/>
</dbReference>
<dbReference type="NCBIfam" id="TIGR02176">
    <property type="entry name" value="pyruv_ox_red"/>
    <property type="match status" value="1"/>
</dbReference>
<dbReference type="Pfam" id="PF12838">
    <property type="entry name" value="Fer4_7"/>
    <property type="match status" value="1"/>
</dbReference>
<dbReference type="SUPFAM" id="SSF52922">
    <property type="entry name" value="TK C-terminal domain-like"/>
    <property type="match status" value="1"/>
</dbReference>
<proteinExistence type="predicted"/>
<dbReference type="Gene3D" id="3.40.920.10">
    <property type="entry name" value="Pyruvate-ferredoxin oxidoreductase, PFOR, domain III"/>
    <property type="match status" value="1"/>
</dbReference>
<reference evidence="10 11" key="2">
    <citation type="journal article" date="2014" name="PLoS Genet.">
        <title>The Genome of Spironucleus salmonicida Highlights a Fish Pathogen Adapted to Fluctuating Environments.</title>
        <authorList>
            <person name="Xu F."/>
            <person name="Jerlstrom-Hultqvist J."/>
            <person name="Einarsson E."/>
            <person name="Astvaldsson A."/>
            <person name="Svard S.G."/>
            <person name="Andersson J.O."/>
        </authorList>
    </citation>
    <scope>NUCLEOTIDE SEQUENCE</scope>
    <source>
        <strain evidence="11">ATCC 50377</strain>
    </source>
</reference>
<dbReference type="Gene3D" id="3.40.50.970">
    <property type="match status" value="2"/>
</dbReference>
<dbReference type="FunFam" id="3.40.50.970:FF:000012">
    <property type="entry name" value="Pyruvate:ferredoxin (Flavodoxin) oxidoreductase"/>
    <property type="match status" value="1"/>
</dbReference>
<dbReference type="Gene3D" id="3.40.50.920">
    <property type="match status" value="1"/>
</dbReference>
<reference evidence="11" key="3">
    <citation type="submission" date="2020-12" db="EMBL/GenBank/DDBJ databases">
        <title>New Spironucleus salmonicida genome in near-complete chromosomes.</title>
        <authorList>
            <person name="Xu F."/>
            <person name="Kurt Z."/>
            <person name="Jimenez-Gonzalez A."/>
            <person name="Astvaldsson A."/>
            <person name="Andersson J.O."/>
            <person name="Svard S.G."/>
        </authorList>
    </citation>
    <scope>NUCLEOTIDE SEQUENCE</scope>
    <source>
        <strain evidence="11">ATCC 50377</strain>
    </source>
</reference>
<dbReference type="GO" id="GO:0016903">
    <property type="term" value="F:oxidoreductase activity, acting on the aldehyde or oxo group of donors"/>
    <property type="evidence" value="ECO:0007669"/>
    <property type="project" value="InterPro"/>
</dbReference>
<dbReference type="InterPro" id="IPR009014">
    <property type="entry name" value="Transketo_C/PFOR_II"/>
</dbReference>
<protein>
    <submittedName>
        <fullName evidence="9">Pyruvate-flavodoxin oxidoreductase 2</fullName>
    </submittedName>
</protein>
<accession>K7R5F6</accession>
<dbReference type="PROSITE" id="PS51379">
    <property type="entry name" value="4FE4S_FER_2"/>
    <property type="match status" value="2"/>
</dbReference>
<dbReference type="InterPro" id="IPR011766">
    <property type="entry name" value="TPP_enzyme_TPP-bd"/>
</dbReference>
<dbReference type="InterPro" id="IPR033412">
    <property type="entry name" value="PFOR_II"/>
</dbReference>
<dbReference type="VEuPathDB" id="GiardiaDB:SS50377_22469"/>
<evidence type="ECO:0000256" key="1">
    <source>
        <dbReference type="ARBA" id="ARBA00022448"/>
    </source>
</evidence>
<dbReference type="SUPFAM" id="SSF53323">
    <property type="entry name" value="Pyruvate-ferredoxin oxidoreductase, PFOR, domain III"/>
    <property type="match status" value="1"/>
</dbReference>
<keyword evidence="3" id="KW-0479">Metal-binding</keyword>
<keyword evidence="5" id="KW-0560">Oxidoreductase</keyword>
<dbReference type="GO" id="GO:0030976">
    <property type="term" value="F:thiamine pyrophosphate binding"/>
    <property type="evidence" value="ECO:0007669"/>
    <property type="project" value="InterPro"/>
</dbReference>
<dbReference type="InterPro" id="IPR002880">
    <property type="entry name" value="Pyrv_Fd/Flavodoxin_OxRdtase_N"/>
</dbReference>
<evidence type="ECO:0000256" key="4">
    <source>
        <dbReference type="ARBA" id="ARBA00022982"/>
    </source>
</evidence>
<dbReference type="FunFam" id="3.40.50.920:FF:000007">
    <property type="entry name" value="Pyruvate:ferredoxin (Flavodoxin) oxidoreductase"/>
    <property type="match status" value="1"/>
</dbReference>
<evidence type="ECO:0000256" key="5">
    <source>
        <dbReference type="ARBA" id="ARBA00023002"/>
    </source>
</evidence>
<dbReference type="PANTHER" id="PTHR32154">
    <property type="entry name" value="PYRUVATE-FLAVODOXIN OXIDOREDUCTASE-RELATED"/>
    <property type="match status" value="1"/>
</dbReference>
<dbReference type="Pfam" id="PF01855">
    <property type="entry name" value="POR_N"/>
    <property type="match status" value="1"/>
</dbReference>
<dbReference type="CDD" id="cd07034">
    <property type="entry name" value="TPP_PYR_PFOR_IOR-alpha_like"/>
    <property type="match status" value="1"/>
</dbReference>
<dbReference type="OrthoDB" id="1856718at2759"/>
<evidence type="ECO:0000313" key="10">
    <source>
        <dbReference type="EMBL" id="EST42040.1"/>
    </source>
</evidence>
<dbReference type="GO" id="GO:0022900">
    <property type="term" value="P:electron transport chain"/>
    <property type="evidence" value="ECO:0007669"/>
    <property type="project" value="InterPro"/>
</dbReference>
<dbReference type="InterPro" id="IPR002869">
    <property type="entry name" value="Pyrv_flavodox_OxRed_cen"/>
</dbReference>
<dbReference type="GO" id="GO:0051539">
    <property type="term" value="F:4 iron, 4 sulfur cluster binding"/>
    <property type="evidence" value="ECO:0007669"/>
    <property type="project" value="UniProtKB-KW"/>
</dbReference>
<dbReference type="InterPro" id="IPR017900">
    <property type="entry name" value="4Fe4S_Fe_S_CS"/>
</dbReference>
<sequence>MSLCLDGNTAAAIIAYKLSDMCSIYPITPSSTMADVVEQMNSQDKQNLFGNITIVTQANSELGAAACLHGAAATGCFPSTFTSSQGLLLMLPNLYFISQQHLPAVIHLATRSIGGSSTTLSPDHSDVYALQNTSMSILGSRNVQEAHDLAVIAHCVAIESSAPFVNFFEGFRVSHQFETFVEVSDEQLRRLFNFEKYAAYKNSGVNPDHPDARGIGIGPELFYAVTEAQSRFFSQIPAAVSAVMTQFEQVTGRKYEPFEYYGNPNADRVIVIMGSASITVQSVVEALDDTVGMINIRLWKPFSIENFVAKIPKTATKLSIMDRSRDFVSTAEPMFKEVVSALIQANLLSQFTFIQNATYGLIGHDLTPGEVLAVFQSLKIAQSPKIRIGVKDDIFNLSLPQVALPESLQLLPKSTKELVLWGIGADGTIGAARNAMKILNDRKKTMQMQANFEFDGKKSGGITITYLRFGDGQIHAQYNPEKADYIACHCQSYISKYDMLKCANQNGVFMLNADYKNIEKELPNSVKRQIASKNLKFYVADCNKIAEDVGLGNRISTVTVMFLLKIGMEGLLDGAQCVTDMKEMARITYKKQSQKVIDSNMNAIEKAAEMVPKCLYEYDMQSWLNASEDDAVSAIYGPPLRDLVVEGEIYDKVQKRQFDQITTSQAEQFTKGVYPSGYSVYEKPGVSNQVAAWESDSCIQCNLCATACPHACIRPFLSDEPKEEYVPAKGKPGQSFKIQISPLDCRGCGVCIDTCPKQCLTYQDLGTEVIKQQKNWDDAFENLIDAVQVDTQSCSLKDLQYSHPYLFNPGSCPGCPETSLIRMLTTLFGKRLVISSAVGCCLVWGHYNQFRPYLKDSQGRGPALATSAFEDNALFGFGMMMAGNDARKNAKSLIIKHIDSAEPALKQSMAYYLENYENGNLSIDASLKLTTLIEASPLKQIFAPYTPYLVKRSHWIIGGDGWAFDIDAAGVDHIMSTNEPVKVLVMNNNCYANTGGQYSKSTTIGAQAKHASLGVQNEQKQLALQLLMYKNVYVAQIAMGADKNQTLKVLREAEAFDGPAFVVAYCPCIAHGIVGGLRNQEKQQKLAVQSGIWPLFRSSRGVLKLDSKRTKDVEEFLVGEQRFQVIKSKSEENYSMFSGKIRAEILRVEGILTALASTTIAEVK</sequence>
<keyword evidence="6" id="KW-0408">Iron</keyword>
<dbReference type="PANTHER" id="PTHR32154:SF0">
    <property type="entry name" value="PYRUVATE-FLAVODOXIN OXIDOREDUCTASE-RELATED"/>
    <property type="match status" value="1"/>
</dbReference>
<evidence type="ECO:0000256" key="2">
    <source>
        <dbReference type="ARBA" id="ARBA00022485"/>
    </source>
</evidence>
<keyword evidence="12" id="KW-1185">Reference proteome</keyword>
<evidence type="ECO:0000313" key="9">
    <source>
        <dbReference type="EMBL" id="AFV80064.1"/>
    </source>
</evidence>
<dbReference type="Pfam" id="PF02775">
    <property type="entry name" value="TPP_enzyme_C"/>
    <property type="match status" value="1"/>
</dbReference>
<feature type="domain" description="4Fe-4S ferredoxin-type" evidence="8">
    <location>
        <begin position="689"/>
        <end position="718"/>
    </location>
</feature>
<evidence type="ECO:0000313" key="11">
    <source>
        <dbReference type="EMBL" id="KAH0574854.1"/>
    </source>
</evidence>
<dbReference type="SUPFAM" id="SSF52518">
    <property type="entry name" value="Thiamin diphosphate-binding fold (THDP-binding)"/>
    <property type="match status" value="2"/>
</dbReference>
<evidence type="ECO:0000256" key="7">
    <source>
        <dbReference type="ARBA" id="ARBA00023014"/>
    </source>
</evidence>
<feature type="domain" description="4Fe-4S ferredoxin-type" evidence="8">
    <location>
        <begin position="736"/>
        <end position="765"/>
    </location>
</feature>
<dbReference type="EMBL" id="JX549089">
    <property type="protein sequence ID" value="AFV80064.1"/>
    <property type="molecule type" value="Genomic_DNA"/>
</dbReference>
<evidence type="ECO:0000313" key="12">
    <source>
        <dbReference type="Proteomes" id="UP000018208"/>
    </source>
</evidence>
<dbReference type="EMBL" id="KI546166">
    <property type="protein sequence ID" value="EST42040.1"/>
    <property type="molecule type" value="Genomic_DNA"/>
</dbReference>
<dbReference type="InterPro" id="IPR029061">
    <property type="entry name" value="THDP-binding"/>
</dbReference>
<keyword evidence="4" id="KW-0249">Electron transport</keyword>